<dbReference type="RefSeq" id="WP_253777544.1">
    <property type="nucleotide sequence ID" value="NZ_JAMTCK010000017.1"/>
</dbReference>
<dbReference type="Gene3D" id="3.30.365.10">
    <property type="entry name" value="Aldehyde oxidase/xanthine dehydrogenase, molybdopterin binding domain"/>
    <property type="match status" value="4"/>
</dbReference>
<keyword evidence="1" id="KW-0500">Molybdenum</keyword>
<dbReference type="InterPro" id="IPR036856">
    <property type="entry name" value="Ald_Oxase/Xan_DH_a/b_sf"/>
</dbReference>
<proteinExistence type="predicted"/>
<evidence type="ECO:0000256" key="1">
    <source>
        <dbReference type="ARBA" id="ARBA00022505"/>
    </source>
</evidence>
<dbReference type="Pfam" id="PF20256">
    <property type="entry name" value="MoCoBD_2"/>
    <property type="match status" value="1"/>
</dbReference>
<dbReference type="Gene3D" id="3.90.1170.50">
    <property type="entry name" value="Aldehyde oxidase/xanthine dehydrogenase, a/b hammerhead"/>
    <property type="match status" value="1"/>
</dbReference>
<evidence type="ECO:0000259" key="3">
    <source>
        <dbReference type="SMART" id="SM01008"/>
    </source>
</evidence>
<dbReference type="InterPro" id="IPR046867">
    <property type="entry name" value="AldOxase/xan_DH_MoCoBD2"/>
</dbReference>
<dbReference type="SUPFAM" id="SSF54665">
    <property type="entry name" value="CO dehydrogenase molybdoprotein N-domain-like"/>
    <property type="match status" value="1"/>
</dbReference>
<dbReference type="Pfam" id="PF01315">
    <property type="entry name" value="Ald_Xan_dh_C"/>
    <property type="match status" value="1"/>
</dbReference>
<comment type="caution">
    <text evidence="4">The sequence shown here is derived from an EMBL/GenBank/DDBJ whole genome shotgun (WGS) entry which is preliminary data.</text>
</comment>
<keyword evidence="5" id="KW-1185">Reference proteome</keyword>
<dbReference type="InterPro" id="IPR037165">
    <property type="entry name" value="AldOxase/xan_DH_Mopterin-bd_sf"/>
</dbReference>
<dbReference type="SMART" id="SM01008">
    <property type="entry name" value="Ald_Xan_dh_C"/>
    <property type="match status" value="1"/>
</dbReference>
<dbReference type="PANTHER" id="PTHR11908:SF132">
    <property type="entry name" value="ALDEHYDE OXIDASE 1-RELATED"/>
    <property type="match status" value="1"/>
</dbReference>
<keyword evidence="2" id="KW-0560">Oxidoreductase</keyword>
<evidence type="ECO:0000313" key="4">
    <source>
        <dbReference type="EMBL" id="MCP2169086.1"/>
    </source>
</evidence>
<dbReference type="Proteomes" id="UP001206128">
    <property type="component" value="Unassembled WGS sequence"/>
</dbReference>
<dbReference type="Pfam" id="PF02738">
    <property type="entry name" value="MoCoBD_1"/>
    <property type="match status" value="1"/>
</dbReference>
<gene>
    <name evidence="4" type="ORF">LX83_005970</name>
</gene>
<reference evidence="4" key="1">
    <citation type="submission" date="2022-06" db="EMBL/GenBank/DDBJ databases">
        <title>Genomic Encyclopedia of Archaeal and Bacterial Type Strains, Phase II (KMG-II): from individual species to whole genera.</title>
        <authorList>
            <person name="Goeker M."/>
        </authorList>
    </citation>
    <scope>NUCLEOTIDE SEQUENCE</scope>
    <source>
        <strain evidence="4">DSM 43935</strain>
    </source>
</reference>
<dbReference type="GO" id="GO:0016491">
    <property type="term" value="F:oxidoreductase activity"/>
    <property type="evidence" value="ECO:0007669"/>
    <property type="project" value="UniProtKB-KW"/>
</dbReference>
<sequence>MTMTTSRATGASVQRADGYAKVTGAATYSTEWPLQNPAYAWPVLSTVARGAVRAVDDSAALAVPGVLAVLRPGAAPELQPADDPEMLILQHSRVDYRGQVVAAVVATSLEVARYASSLVRVDYTVEPHEVLIDPDSDELFTPTTAVGNPPASDKGDVDAALLAAPHVLDATYTTPPQHTSSMEPYACTAVWDGERELTLYNSDQGPAITAGTISALFGLPAGAVRIVADYIGGGFGAKAFVRSVPVLAAMAAKAVDRPVKVMATRQQMFSLAGHRGPTVQRVRLAADPSGRLVAIDHQAISHTSRHADFVEAAAAVSRSLYATPNLRTGHRAVRLDVPTPGPMRAPGIAPGLFALESAMDELAHQLGIDPVELRVRNDTDVDPSTGRPFSSRGLVECLREGAERFGWAGRDPAPRSGRQGDWLVGTGMAVSTFPVHMAPSTATALATVDGGFEVRVTAVDIGTGARTVLAQVAADELGVELDQVTLRVAHSDYGMAPFAGGSAGTASWGWAVVKAVRALRERLDQHGGVVPAEGLEVTVDTTADLAELSAYSRHSYGAQFAEVRVHVHTGELRVPRLYGVFAAGRILNPRTARSQLLGGMIFGLSMALHEDGVLDPVFGDFANHDFAGYHIAANADVADLRAHWIEEHDDELNPVGVKGIGELSNTGTAAAIANAVFHATGHRVRDLPITLERLRPGLRGEPVG</sequence>
<accession>A0AAE3KIB0</accession>
<protein>
    <submittedName>
        <fullName evidence="4">Xanthine dehydrogenase, molybdenum binding subunit apoprotein</fullName>
    </submittedName>
</protein>
<dbReference type="EMBL" id="JAMTCK010000017">
    <property type="protein sequence ID" value="MCP2169086.1"/>
    <property type="molecule type" value="Genomic_DNA"/>
</dbReference>
<evidence type="ECO:0000256" key="2">
    <source>
        <dbReference type="ARBA" id="ARBA00023002"/>
    </source>
</evidence>
<evidence type="ECO:0000313" key="5">
    <source>
        <dbReference type="Proteomes" id="UP001206128"/>
    </source>
</evidence>
<dbReference type="AlphaFoldDB" id="A0AAE3KIB0"/>
<dbReference type="PANTHER" id="PTHR11908">
    <property type="entry name" value="XANTHINE DEHYDROGENASE"/>
    <property type="match status" value="1"/>
</dbReference>
<dbReference type="GO" id="GO:0005506">
    <property type="term" value="F:iron ion binding"/>
    <property type="evidence" value="ECO:0007669"/>
    <property type="project" value="InterPro"/>
</dbReference>
<dbReference type="InterPro" id="IPR016208">
    <property type="entry name" value="Ald_Oxase/xanthine_DH-like"/>
</dbReference>
<organism evidence="4 5">
    <name type="scientific">Goodfellowiella coeruleoviolacea</name>
    <dbReference type="NCBI Taxonomy" id="334858"/>
    <lineage>
        <taxon>Bacteria</taxon>
        <taxon>Bacillati</taxon>
        <taxon>Actinomycetota</taxon>
        <taxon>Actinomycetes</taxon>
        <taxon>Pseudonocardiales</taxon>
        <taxon>Pseudonocardiaceae</taxon>
        <taxon>Goodfellowiella</taxon>
    </lineage>
</organism>
<dbReference type="InterPro" id="IPR008274">
    <property type="entry name" value="AldOxase/xan_DH_MoCoBD1"/>
</dbReference>
<dbReference type="InterPro" id="IPR000674">
    <property type="entry name" value="Ald_Oxase/Xan_DH_a/b"/>
</dbReference>
<name>A0AAE3KIB0_9PSEU</name>
<feature type="domain" description="Aldehyde oxidase/xanthine dehydrogenase a/b hammerhead" evidence="3">
    <location>
        <begin position="23"/>
        <end position="127"/>
    </location>
</feature>
<dbReference type="SUPFAM" id="SSF56003">
    <property type="entry name" value="Molybdenum cofactor-binding domain"/>
    <property type="match status" value="1"/>
</dbReference>